<name>A0ABR4FIV2_9EURO</name>
<comment type="caution">
    <text evidence="1">The sequence shown here is derived from an EMBL/GenBank/DDBJ whole genome shotgun (WGS) entry which is preliminary data.</text>
</comment>
<dbReference type="Proteomes" id="UP001610563">
    <property type="component" value="Unassembled WGS sequence"/>
</dbReference>
<evidence type="ECO:0000313" key="1">
    <source>
        <dbReference type="EMBL" id="KAL2783180.1"/>
    </source>
</evidence>
<keyword evidence="2" id="KW-1185">Reference proteome</keyword>
<protein>
    <submittedName>
        <fullName evidence="1">Uncharacterized protein</fullName>
    </submittedName>
</protein>
<organism evidence="1 2">
    <name type="scientific">Aspergillus keveii</name>
    <dbReference type="NCBI Taxonomy" id="714993"/>
    <lineage>
        <taxon>Eukaryota</taxon>
        <taxon>Fungi</taxon>
        <taxon>Dikarya</taxon>
        <taxon>Ascomycota</taxon>
        <taxon>Pezizomycotina</taxon>
        <taxon>Eurotiomycetes</taxon>
        <taxon>Eurotiomycetidae</taxon>
        <taxon>Eurotiales</taxon>
        <taxon>Aspergillaceae</taxon>
        <taxon>Aspergillus</taxon>
        <taxon>Aspergillus subgen. Nidulantes</taxon>
    </lineage>
</organism>
<dbReference type="EMBL" id="JBFTWV010000260">
    <property type="protein sequence ID" value="KAL2783180.1"/>
    <property type="molecule type" value="Genomic_DNA"/>
</dbReference>
<evidence type="ECO:0000313" key="2">
    <source>
        <dbReference type="Proteomes" id="UP001610563"/>
    </source>
</evidence>
<gene>
    <name evidence="1" type="ORF">BJX66DRAFT_345173</name>
</gene>
<accession>A0ABR4FIV2</accession>
<proteinExistence type="predicted"/>
<reference evidence="1 2" key="1">
    <citation type="submission" date="2024-07" db="EMBL/GenBank/DDBJ databases">
        <title>Section-level genome sequencing and comparative genomics of Aspergillus sections Usti and Cavernicolus.</title>
        <authorList>
            <consortium name="Lawrence Berkeley National Laboratory"/>
            <person name="Nybo J.L."/>
            <person name="Vesth T.C."/>
            <person name="Theobald S."/>
            <person name="Frisvad J.C."/>
            <person name="Larsen T.O."/>
            <person name="Kjaerboelling I."/>
            <person name="Rothschild-Mancinelli K."/>
            <person name="Lyhne E.K."/>
            <person name="Kogle M.E."/>
            <person name="Barry K."/>
            <person name="Clum A."/>
            <person name="Na H."/>
            <person name="Ledsgaard L."/>
            <person name="Lin J."/>
            <person name="Lipzen A."/>
            <person name="Kuo A."/>
            <person name="Riley R."/>
            <person name="Mondo S."/>
            <person name="Labutti K."/>
            <person name="Haridas S."/>
            <person name="Pangalinan J."/>
            <person name="Salamov A.A."/>
            <person name="Simmons B.A."/>
            <person name="Magnuson J.K."/>
            <person name="Chen J."/>
            <person name="Drula E."/>
            <person name="Henrissat B."/>
            <person name="Wiebenga A."/>
            <person name="Lubbers R.J."/>
            <person name="Gomes A.C."/>
            <person name="Makela M.R."/>
            <person name="Stajich J."/>
            <person name="Grigoriev I.V."/>
            <person name="Mortensen U.H."/>
            <person name="De Vries R.P."/>
            <person name="Baker S.E."/>
            <person name="Andersen M.R."/>
        </authorList>
    </citation>
    <scope>NUCLEOTIDE SEQUENCE [LARGE SCALE GENOMIC DNA]</scope>
    <source>
        <strain evidence="1 2">CBS 209.92</strain>
    </source>
</reference>
<sequence length="569" mass="65279">MLNDAGDSKARHFFAGLCRLRRRHKEISTSTPGSQGLEIEFERPLLAFCRIIRRRKKNNKIWHTTTDNLLALPAHLDLLLADYSLALTPTNAANANDIVSSRPRIDAILHLLLAHAKRRLLDSSAAETRTTRKLERLYWDYEQMIDLSDTPRARRRGSTSICAIDYALWYGGPRDFETNFVVIRARKMIVDGGSRQFLPILAAMSFVQRNRVKRKVNKEVYGIFTDGVTWVLLHLDKWNRLSSLRLSWIDGQQHTITNLISKILDDAIKLRLLSKKPKISLNSTENRLSPWDVRRWDYGKDEVDKDKGFTPDSFLPYNTLRTCWIYALGEVAGAISPANKGPGETHHLAELLARKNSSHTDVERISCSDVHDLFNLEYEKDDDEIWCVDASQEYKIPDPLNSVLEDYKLAFGRAYPHDNLLRVKFEAIFFILLAHIKKKEYSTDGVAPSDSLHWQVDVPFTYKPIFCEWPRKTITPYGEIGHVLFYGDPGKIEAILIIVLTKCPNLSWGMYQAKTHMALLQRARRDAGQPNTPIYGVTTDTTDYEFIRIDSEGKVGYTSTESAEYWVSR</sequence>